<evidence type="ECO:0000313" key="2">
    <source>
        <dbReference type="EMBL" id="CAH1106265.1"/>
    </source>
</evidence>
<feature type="compositionally biased region" description="Acidic residues" evidence="1">
    <location>
        <begin position="135"/>
        <end position="146"/>
    </location>
</feature>
<keyword evidence="3" id="KW-1185">Reference proteome</keyword>
<gene>
    <name evidence="2" type="ORF">PSYICH_LOCUS7026</name>
</gene>
<dbReference type="PANTHER" id="PTHR10773">
    <property type="entry name" value="DNA-DIRECTED RNA POLYMERASES I, II, AND III SUBUNIT RPABC2"/>
    <property type="match status" value="1"/>
</dbReference>
<dbReference type="Proteomes" id="UP001153636">
    <property type="component" value="Chromosome 2"/>
</dbReference>
<protein>
    <submittedName>
        <fullName evidence="2">Uncharacterized protein</fullName>
    </submittedName>
</protein>
<proteinExistence type="predicted"/>
<feature type="region of interest" description="Disordered" evidence="1">
    <location>
        <begin position="117"/>
        <end position="176"/>
    </location>
</feature>
<dbReference type="EMBL" id="OV651814">
    <property type="protein sequence ID" value="CAH1106265.1"/>
    <property type="molecule type" value="Genomic_DNA"/>
</dbReference>
<evidence type="ECO:0000256" key="1">
    <source>
        <dbReference type="SAM" id="MobiDB-lite"/>
    </source>
</evidence>
<sequence length="515" mass="59818">MLVVRLVRGDKRRKQSPDGLISLGIGPKAAELSLKEGLLILPHESVNKDFRLQTLNHEENSNCFSNINTMLNTQDVCSTSDVISTSRHFLLEKKTFPLKEKLLENIQSPILVRDVSESQNHKNAIPEDPNQLEAGTDEDSDYELGGDLESNIPFDGDAHAEKKRKKGNRSEWKTTKKQKIKNGESYLGYRRTQQGKIFHDVERNERRMGPPCRSEMCKKSKNRSCNELQEEKRKDLFTAFWKIMTWDQRKTFILNTVEKQPVKRRRNQSENSRRQASLHYFININDNRKQVCCNMYLNTFGIKKWTVRYWIDNIQKEGTTIAPSSLITHSRTADVASRRRKDDKLFVNSFIDSLQKMPSHYCRQSTTRKYLEPLVTSASQLYNLYLEKCQQENVTKVSRFTFDSIFKGQNLSLFSPKKDQCDLCCAHETGNLAEKKYAKHKETKNKARTEKNRDKEKAVSNLAHVFTQDLQAVKLPPLTRARAFYYKKKLNVHNFTISKPMQLFATGLTRPPRIL</sequence>
<reference evidence="2" key="1">
    <citation type="submission" date="2022-01" db="EMBL/GenBank/DDBJ databases">
        <authorList>
            <person name="King R."/>
        </authorList>
    </citation>
    <scope>NUCLEOTIDE SEQUENCE</scope>
</reference>
<evidence type="ECO:0000313" key="3">
    <source>
        <dbReference type="Proteomes" id="UP001153636"/>
    </source>
</evidence>
<organism evidence="2 3">
    <name type="scientific">Psylliodes chrysocephalus</name>
    <dbReference type="NCBI Taxonomy" id="3402493"/>
    <lineage>
        <taxon>Eukaryota</taxon>
        <taxon>Metazoa</taxon>
        <taxon>Ecdysozoa</taxon>
        <taxon>Arthropoda</taxon>
        <taxon>Hexapoda</taxon>
        <taxon>Insecta</taxon>
        <taxon>Pterygota</taxon>
        <taxon>Neoptera</taxon>
        <taxon>Endopterygota</taxon>
        <taxon>Coleoptera</taxon>
        <taxon>Polyphaga</taxon>
        <taxon>Cucujiformia</taxon>
        <taxon>Chrysomeloidea</taxon>
        <taxon>Chrysomelidae</taxon>
        <taxon>Galerucinae</taxon>
        <taxon>Alticini</taxon>
        <taxon>Psylliodes</taxon>
    </lineage>
</organism>
<dbReference type="AlphaFoldDB" id="A0A9P0GDY2"/>
<accession>A0A9P0GDY2</accession>
<dbReference type="OrthoDB" id="6770070at2759"/>
<name>A0A9P0GDY2_9CUCU</name>
<dbReference type="PANTHER" id="PTHR10773:SF19">
    <property type="match status" value="1"/>
</dbReference>